<evidence type="ECO:0000256" key="2">
    <source>
        <dbReference type="ARBA" id="ARBA00006763"/>
    </source>
</evidence>
<dbReference type="Proteomes" id="UP000282818">
    <property type="component" value="Unassembled WGS sequence"/>
</dbReference>
<reference evidence="4 5" key="1">
    <citation type="submission" date="2019-01" db="EMBL/GenBank/DDBJ databases">
        <authorList>
            <person name="Chen W.-M."/>
        </authorList>
    </citation>
    <scope>NUCLEOTIDE SEQUENCE [LARGE SCALE GENOMIC DNA]</scope>
    <source>
        <strain evidence="4 5">HPM-16</strain>
    </source>
</reference>
<dbReference type="GO" id="GO:0005829">
    <property type="term" value="C:cytosol"/>
    <property type="evidence" value="ECO:0007669"/>
    <property type="project" value="TreeGrafter"/>
</dbReference>
<proteinExistence type="inferred from homology"/>
<evidence type="ECO:0000256" key="1">
    <source>
        <dbReference type="ARBA" id="ARBA00000274"/>
    </source>
</evidence>
<comment type="caution">
    <text evidence="4">The sequence shown here is derived from an EMBL/GenBank/DDBJ whole genome shotgun (WGS) entry which is preliminary data.</text>
</comment>
<comment type="similarity">
    <text evidence="2 3">Belongs to the LOG family.</text>
</comment>
<dbReference type="NCBIfam" id="TIGR00730">
    <property type="entry name" value="Rossman fold protein, TIGR00730 family"/>
    <property type="match status" value="1"/>
</dbReference>
<gene>
    <name evidence="4" type="ORF">EOE65_08795</name>
</gene>
<dbReference type="InterPro" id="IPR005269">
    <property type="entry name" value="LOG"/>
</dbReference>
<organism evidence="4 5">
    <name type="scientific">Neptunomonas marina</name>
    <dbReference type="NCBI Taxonomy" id="1815562"/>
    <lineage>
        <taxon>Bacteria</taxon>
        <taxon>Pseudomonadati</taxon>
        <taxon>Pseudomonadota</taxon>
        <taxon>Gammaproteobacteria</taxon>
        <taxon>Oceanospirillales</taxon>
        <taxon>Oceanospirillaceae</taxon>
        <taxon>Neptunomonas</taxon>
    </lineage>
</organism>
<dbReference type="Gene3D" id="3.40.50.450">
    <property type="match status" value="1"/>
</dbReference>
<dbReference type="GO" id="GO:0008714">
    <property type="term" value="F:AMP nucleosidase activity"/>
    <property type="evidence" value="ECO:0007669"/>
    <property type="project" value="UniProtKB-EC"/>
</dbReference>
<evidence type="ECO:0000313" key="4">
    <source>
        <dbReference type="EMBL" id="RVU31199.1"/>
    </source>
</evidence>
<dbReference type="EMBL" id="SACQ01000003">
    <property type="protein sequence ID" value="RVU31199.1"/>
    <property type="molecule type" value="Genomic_DNA"/>
</dbReference>
<dbReference type="PANTHER" id="PTHR31223:SF70">
    <property type="entry name" value="LOG FAMILY PROTEIN YJL055W"/>
    <property type="match status" value="1"/>
</dbReference>
<dbReference type="PANTHER" id="PTHR31223">
    <property type="entry name" value="LOG FAMILY PROTEIN YJL055W"/>
    <property type="match status" value="1"/>
</dbReference>
<dbReference type="InterPro" id="IPR031100">
    <property type="entry name" value="LOG_fam"/>
</dbReference>
<name>A0A437Q9S8_9GAMM</name>
<accession>A0A437Q9S8</accession>
<keyword evidence="3" id="KW-0203">Cytokinin biosynthesis</keyword>
<comment type="catalytic activity">
    <reaction evidence="1">
        <text>AMP + H2O = D-ribose 5-phosphate + adenine</text>
        <dbReference type="Rhea" id="RHEA:20129"/>
        <dbReference type="ChEBI" id="CHEBI:15377"/>
        <dbReference type="ChEBI" id="CHEBI:16708"/>
        <dbReference type="ChEBI" id="CHEBI:78346"/>
        <dbReference type="ChEBI" id="CHEBI:456215"/>
        <dbReference type="EC" id="3.2.2.4"/>
    </reaction>
</comment>
<protein>
    <recommendedName>
        <fullName evidence="3">Cytokinin riboside 5'-monophosphate phosphoribohydrolase</fullName>
        <ecNumber evidence="3">3.2.2.n1</ecNumber>
    </recommendedName>
</protein>
<evidence type="ECO:0000256" key="3">
    <source>
        <dbReference type="RuleBase" id="RU363015"/>
    </source>
</evidence>
<evidence type="ECO:0000313" key="5">
    <source>
        <dbReference type="Proteomes" id="UP000282818"/>
    </source>
</evidence>
<dbReference type="EC" id="3.2.2.n1" evidence="3"/>
<keyword evidence="3" id="KW-0378">Hydrolase</keyword>
<sequence>MKIAVFCGSSPGKNNLYREAADQLGRFLAEQGHVLVYGGGRTGLMGQVADSALAAGGDVVGVMPIALTEKEIQHPHLSELHIVADMHERKAKMAQLADAFIAMPGGVGTMEEIFEAWTWAQLGYHHKPCCFLNVNRYYDGLFTFIDTMISQGFMRPEYGEMAQISDDPAQLLAMIESYTPPSDKW</sequence>
<dbReference type="Pfam" id="PF03641">
    <property type="entry name" value="Lysine_decarbox"/>
    <property type="match status" value="1"/>
</dbReference>
<dbReference type="AlphaFoldDB" id="A0A437Q9S8"/>
<keyword evidence="5" id="KW-1185">Reference proteome</keyword>
<dbReference type="RefSeq" id="WP_127694044.1">
    <property type="nucleotide sequence ID" value="NZ_SACQ01000003.1"/>
</dbReference>
<dbReference type="SUPFAM" id="SSF102405">
    <property type="entry name" value="MCP/YpsA-like"/>
    <property type="match status" value="1"/>
</dbReference>
<dbReference type="GO" id="GO:0009691">
    <property type="term" value="P:cytokinin biosynthetic process"/>
    <property type="evidence" value="ECO:0007669"/>
    <property type="project" value="UniProtKB-UniRule"/>
</dbReference>